<evidence type="ECO:0000256" key="4">
    <source>
        <dbReference type="ARBA" id="ARBA00022723"/>
    </source>
</evidence>
<dbReference type="CTD" id="10924"/>
<name>A0A6P8QCH4_GEOSA</name>
<evidence type="ECO:0000259" key="13">
    <source>
        <dbReference type="Pfam" id="PF19272"/>
    </source>
</evidence>
<dbReference type="GeneID" id="117357491"/>
<keyword evidence="9" id="KW-0325">Glycoprotein</keyword>
<comment type="cofactor">
    <cofactor evidence="11">
        <name>Zn(2+)</name>
        <dbReference type="ChEBI" id="CHEBI:29105"/>
    </cofactor>
    <text evidence="11">Binds 2 Zn(2+) per subunit.</text>
</comment>
<keyword evidence="4 10" id="KW-0479">Metal-binding</keyword>
<keyword evidence="6 10" id="KW-0378">Hydrolase</keyword>
<accession>A0A6P8QCH4</accession>
<evidence type="ECO:0000256" key="7">
    <source>
        <dbReference type="ARBA" id="ARBA00022833"/>
    </source>
</evidence>
<evidence type="ECO:0000256" key="3">
    <source>
        <dbReference type="ARBA" id="ARBA00022525"/>
    </source>
</evidence>
<dbReference type="KEGG" id="gsh:117357491"/>
<feature type="binding site" evidence="11">
    <location>
        <position position="153"/>
    </location>
    <ligand>
        <name>Zn(2+)</name>
        <dbReference type="ChEBI" id="CHEBI:29105"/>
        <label>2</label>
    </ligand>
</feature>
<dbReference type="GO" id="GO:0005615">
    <property type="term" value="C:extracellular space"/>
    <property type="evidence" value="ECO:0007669"/>
    <property type="project" value="UniProtKB-UniRule"/>
</dbReference>
<dbReference type="Proteomes" id="UP000515159">
    <property type="component" value="Chromosome 3"/>
</dbReference>
<dbReference type="CDD" id="cd00842">
    <property type="entry name" value="MPP_ASMase"/>
    <property type="match status" value="1"/>
</dbReference>
<keyword evidence="8" id="KW-1015">Disulfide bond</keyword>
<dbReference type="GO" id="GO:0046872">
    <property type="term" value="F:metal ion binding"/>
    <property type="evidence" value="ECO:0007669"/>
    <property type="project" value="UniProtKB-KW"/>
</dbReference>
<comment type="similarity">
    <text evidence="2 10">Belongs to the acid sphingomyelinase family.</text>
</comment>
<dbReference type="FunFam" id="3.60.21.10:FF:000167">
    <property type="entry name" value="Acid sphingomyelinase-like phosphodiesterase"/>
    <property type="match status" value="1"/>
</dbReference>
<evidence type="ECO:0000256" key="6">
    <source>
        <dbReference type="ARBA" id="ARBA00022801"/>
    </source>
</evidence>
<dbReference type="InterPro" id="IPR017064">
    <property type="entry name" value="ASM-like_Pdiesterase_prd"/>
</dbReference>
<protein>
    <recommendedName>
        <fullName evidence="10">Acid sphingomyelinase-like phosphodiesterase</fullName>
    </recommendedName>
</protein>
<evidence type="ECO:0000256" key="9">
    <source>
        <dbReference type="ARBA" id="ARBA00023180"/>
    </source>
</evidence>
<dbReference type="PANTHER" id="PTHR10340:SF24">
    <property type="entry name" value="ACID SPHINGOMYELINASE-LIKE PHOSPHODIESTERASE 3A"/>
    <property type="match status" value="1"/>
</dbReference>
<evidence type="ECO:0000256" key="11">
    <source>
        <dbReference type="PIRSR" id="PIRSR036767-51"/>
    </source>
</evidence>
<dbReference type="SUPFAM" id="SSF56300">
    <property type="entry name" value="Metallo-dependent phosphatases"/>
    <property type="match status" value="1"/>
</dbReference>
<evidence type="ECO:0000259" key="12">
    <source>
        <dbReference type="Pfam" id="PF00149"/>
    </source>
</evidence>
<evidence type="ECO:0000313" key="15">
    <source>
        <dbReference type="RefSeq" id="XP_033794072.1"/>
    </source>
</evidence>
<feature type="binding site" evidence="11">
    <location>
        <position position="298"/>
    </location>
    <ligand>
        <name>Zn(2+)</name>
        <dbReference type="ChEBI" id="CHEBI:29105"/>
        <label>2</label>
    </ligand>
</feature>
<dbReference type="GO" id="GO:0004767">
    <property type="term" value="F:sphingomyelin phosphodiesterase activity"/>
    <property type="evidence" value="ECO:0007669"/>
    <property type="project" value="InterPro"/>
</dbReference>
<dbReference type="InterPro" id="IPR045473">
    <property type="entry name" value="ASM_C"/>
</dbReference>
<dbReference type="InterPro" id="IPR041805">
    <property type="entry name" value="ASMase/PPN1_MPP"/>
</dbReference>
<keyword evidence="5" id="KW-0732">Signal</keyword>
<evidence type="ECO:0000256" key="2">
    <source>
        <dbReference type="ARBA" id="ARBA00008234"/>
    </source>
</evidence>
<dbReference type="Pfam" id="PF00149">
    <property type="entry name" value="Metallophos"/>
    <property type="match status" value="1"/>
</dbReference>
<dbReference type="PIRSF" id="PIRSF036767">
    <property type="entry name" value="ASM-like_PDE"/>
    <property type="match status" value="1"/>
</dbReference>
<comment type="subcellular location">
    <subcellularLocation>
        <location evidence="1">Secreted</location>
    </subcellularLocation>
</comment>
<dbReference type="PANTHER" id="PTHR10340">
    <property type="entry name" value="SPHINGOMYELIN PHOSPHODIESTERASE"/>
    <property type="match status" value="1"/>
</dbReference>
<evidence type="ECO:0000313" key="14">
    <source>
        <dbReference type="Proteomes" id="UP000515159"/>
    </source>
</evidence>
<evidence type="ECO:0000256" key="5">
    <source>
        <dbReference type="ARBA" id="ARBA00022729"/>
    </source>
</evidence>
<feature type="binding site" evidence="11">
    <location>
        <position position="257"/>
    </location>
    <ligand>
        <name>Zn(2+)</name>
        <dbReference type="ChEBI" id="CHEBI:29105"/>
        <label>2</label>
    </ligand>
</feature>
<evidence type="ECO:0000256" key="8">
    <source>
        <dbReference type="ARBA" id="ARBA00023157"/>
    </source>
</evidence>
<feature type="binding site" evidence="11">
    <location>
        <position position="49"/>
    </location>
    <ligand>
        <name>Zn(2+)</name>
        <dbReference type="ChEBI" id="CHEBI:29105"/>
        <label>1</label>
    </ligand>
</feature>
<feature type="binding site" evidence="11">
    <location>
        <position position="112"/>
    </location>
    <ligand>
        <name>Zn(2+)</name>
        <dbReference type="ChEBI" id="CHEBI:29105"/>
        <label>1</label>
    </ligand>
</feature>
<evidence type="ECO:0000256" key="10">
    <source>
        <dbReference type="PIRNR" id="PIRNR036767"/>
    </source>
</evidence>
<keyword evidence="7 10" id="KW-0862">Zinc</keyword>
<dbReference type="GO" id="GO:0016020">
    <property type="term" value="C:membrane"/>
    <property type="evidence" value="ECO:0007669"/>
    <property type="project" value="GOC"/>
</dbReference>
<proteinExistence type="inferred from homology"/>
<dbReference type="AlphaFoldDB" id="A0A6P8QCH4"/>
<dbReference type="InterPro" id="IPR029052">
    <property type="entry name" value="Metallo-depent_PP-like"/>
</dbReference>
<sequence>MGIDCRWSSLLPILLFHCRWHNYSPVSAVPRHRTLEGSVEQFWHVSDLHLDATYHLVSDHTKVCASSKGKNASEPGIYGDFMCDSPHQLILSALNYMKQSQQRASFMIWTGDSSPHVPVKELSTETVINYIDNVTSTILNFFPDFQVFPALGNHDYWPQDQLPVSANQIYAAVAKLWRPWLTDEAISTLNKGGFYSQIYQSQTTQQPLRIISLNTNLYYSPNQVTVNMTDPANQFEWLEDTLESSFQKNEKVYIIAHVPIGYLPYVRNVTAMRKCYNERLVMLFRKYSSIIAGQFYGHIHRDSLMVLLDEKGIPVNSLFVAPAVTPIKNFLHVDSNNPGIRLYQYDPSDYSLKDLCQYFLNLTEANIEKKPIWKLEYIMTNTYGIQNLQPESLYGLVKKFKDSHSDQFKSYYKHYIVSYDSSYVCEEYCKTTQMCAIQYLDEASYTDCITGGVL</sequence>
<dbReference type="InterPro" id="IPR004843">
    <property type="entry name" value="Calcineurin-like_PHP"/>
</dbReference>
<feature type="binding site" evidence="11">
    <location>
        <position position="47"/>
    </location>
    <ligand>
        <name>Zn(2+)</name>
        <dbReference type="ChEBI" id="CHEBI:29105"/>
        <label>1</label>
    </ligand>
</feature>
<dbReference type="RefSeq" id="XP_033794072.1">
    <property type="nucleotide sequence ID" value="XM_033938181.1"/>
</dbReference>
<feature type="binding site" evidence="11">
    <location>
        <position position="300"/>
    </location>
    <ligand>
        <name>Zn(2+)</name>
        <dbReference type="ChEBI" id="CHEBI:29105"/>
        <label>1</label>
    </ligand>
</feature>
<organism evidence="14 16">
    <name type="scientific">Geotrypetes seraphini</name>
    <name type="common">Gaboon caecilian</name>
    <name type="synonym">Caecilia seraphini</name>
    <dbReference type="NCBI Taxonomy" id="260995"/>
    <lineage>
        <taxon>Eukaryota</taxon>
        <taxon>Metazoa</taxon>
        <taxon>Chordata</taxon>
        <taxon>Craniata</taxon>
        <taxon>Vertebrata</taxon>
        <taxon>Euteleostomi</taxon>
        <taxon>Amphibia</taxon>
        <taxon>Gymnophiona</taxon>
        <taxon>Geotrypetes</taxon>
    </lineage>
</organism>
<keyword evidence="3 10" id="KW-0964">Secreted</keyword>
<dbReference type="Pfam" id="PF19272">
    <property type="entry name" value="ASMase_C"/>
    <property type="match status" value="1"/>
</dbReference>
<reference evidence="15 16" key="1">
    <citation type="submission" date="2025-04" db="UniProtKB">
        <authorList>
            <consortium name="RefSeq"/>
        </authorList>
    </citation>
    <scope>IDENTIFICATION</scope>
</reference>
<dbReference type="Gene3D" id="3.60.21.10">
    <property type="match status" value="1"/>
</dbReference>
<feature type="domain" description="Calcineurin-like phosphoesterase" evidence="12">
    <location>
        <begin position="42"/>
        <end position="301"/>
    </location>
</feature>
<feature type="binding site" evidence="11">
    <location>
        <position position="112"/>
    </location>
    <ligand>
        <name>Zn(2+)</name>
        <dbReference type="ChEBI" id="CHEBI:29105"/>
        <label>2</label>
    </ligand>
</feature>
<evidence type="ECO:0000313" key="16">
    <source>
        <dbReference type="RefSeq" id="XP_033794074.1"/>
    </source>
</evidence>
<keyword evidence="14" id="KW-1185">Reference proteome</keyword>
<gene>
    <name evidence="15 16" type="primary">SMPDL3A</name>
</gene>
<evidence type="ECO:0000256" key="1">
    <source>
        <dbReference type="ARBA" id="ARBA00004613"/>
    </source>
</evidence>
<dbReference type="RefSeq" id="XP_033794074.1">
    <property type="nucleotide sequence ID" value="XM_033938183.1"/>
</dbReference>
<feature type="domain" description="Sphingomyelin phosphodiesterase C-terminal" evidence="13">
    <location>
        <begin position="314"/>
        <end position="450"/>
    </location>
</feature>
<dbReference type="GO" id="GO:0006685">
    <property type="term" value="P:sphingomyelin catabolic process"/>
    <property type="evidence" value="ECO:0007669"/>
    <property type="project" value="InterPro"/>
</dbReference>